<evidence type="ECO:0000313" key="1">
    <source>
        <dbReference type="EMBL" id="MFC0588905.1"/>
    </source>
</evidence>
<proteinExistence type="predicted"/>
<accession>A0ABV6PGE2</accession>
<comment type="caution">
    <text evidence="1">The sequence shown here is derived from an EMBL/GenBank/DDBJ whole genome shotgun (WGS) entry which is preliminary data.</text>
</comment>
<dbReference type="Proteomes" id="UP001589943">
    <property type="component" value="Unassembled WGS sequence"/>
</dbReference>
<name>A0ABV6PGE2_9SPHN</name>
<reference evidence="1 2" key="1">
    <citation type="submission" date="2024-09" db="EMBL/GenBank/DDBJ databases">
        <authorList>
            <person name="Sun Q."/>
            <person name="Mori K."/>
        </authorList>
    </citation>
    <scope>NUCLEOTIDE SEQUENCE [LARGE SCALE GENOMIC DNA]</scope>
    <source>
        <strain evidence="1 2">NCAIM B.02537</strain>
    </source>
</reference>
<dbReference type="RefSeq" id="WP_379480393.1">
    <property type="nucleotide sequence ID" value="NZ_JBHLTL010000001.1"/>
</dbReference>
<dbReference type="EMBL" id="JBHLTL010000001">
    <property type="protein sequence ID" value="MFC0588905.1"/>
    <property type="molecule type" value="Genomic_DNA"/>
</dbReference>
<gene>
    <name evidence="1" type="ORF">ACFFF7_05710</name>
</gene>
<organism evidence="1 2">
    <name type="scientific">Novosphingobium aquiterrae</name>
    <dbReference type="NCBI Taxonomy" id="624388"/>
    <lineage>
        <taxon>Bacteria</taxon>
        <taxon>Pseudomonadati</taxon>
        <taxon>Pseudomonadota</taxon>
        <taxon>Alphaproteobacteria</taxon>
        <taxon>Sphingomonadales</taxon>
        <taxon>Sphingomonadaceae</taxon>
        <taxon>Novosphingobium</taxon>
    </lineage>
</organism>
<evidence type="ECO:0000313" key="2">
    <source>
        <dbReference type="Proteomes" id="UP001589943"/>
    </source>
</evidence>
<sequence length="58" mass="5734">MSKQLALSIALSVLAMTGLVLLGSDHGAGVGAGSALRLPISAQAPNLPTISQLLPALQ</sequence>
<keyword evidence="2" id="KW-1185">Reference proteome</keyword>
<protein>
    <submittedName>
        <fullName evidence="1">Uncharacterized protein</fullName>
    </submittedName>
</protein>